<evidence type="ECO:0000256" key="17">
    <source>
        <dbReference type="SAM" id="MobiDB-lite"/>
    </source>
</evidence>
<evidence type="ECO:0000256" key="7">
    <source>
        <dbReference type="ARBA" id="ARBA00022490"/>
    </source>
</evidence>
<keyword evidence="14" id="KW-0131">Cell cycle</keyword>
<evidence type="ECO:0000256" key="6">
    <source>
        <dbReference type="ARBA" id="ARBA00022454"/>
    </source>
</evidence>
<name>A0A162IUR8_9HYPO</name>
<keyword evidence="19" id="KW-1185">Reference proteome</keyword>
<evidence type="ECO:0000256" key="8">
    <source>
        <dbReference type="ARBA" id="ARBA00022618"/>
    </source>
</evidence>
<dbReference type="GO" id="GO:0072686">
    <property type="term" value="C:mitotic spindle"/>
    <property type="evidence" value="ECO:0007669"/>
    <property type="project" value="InterPro"/>
</dbReference>
<dbReference type="PANTHER" id="PTHR28025:SF1">
    <property type="entry name" value="DASH COMPLEX SUBUNIT DAD1"/>
    <property type="match status" value="1"/>
</dbReference>
<dbReference type="PANTHER" id="PTHR28025">
    <property type="entry name" value="DASH COMPLEX SUBUNIT DAD1"/>
    <property type="match status" value="1"/>
</dbReference>
<keyword evidence="12" id="KW-0206">Cytoskeleton</keyword>
<evidence type="ECO:0000256" key="9">
    <source>
        <dbReference type="ARBA" id="ARBA00022701"/>
    </source>
</evidence>
<sequence length="130" mass="14987">MAKRQRTADDDQTKTYFEQQREALLADISLVCFARPPFLPNARCRSRVLHCTALHWTQLTRRKSMDNVLGNINKLNRSLEEIIKMGNDLSSVEALWSQFENVMAKGDENGPQQQQPQQQGGEKTQVQEKR</sequence>
<keyword evidence="11" id="KW-0995">Kinetochore</keyword>
<evidence type="ECO:0000256" key="3">
    <source>
        <dbReference type="ARBA" id="ARBA00004629"/>
    </source>
</evidence>
<gene>
    <name evidence="18" type="ORF">AAL_03210</name>
</gene>
<dbReference type="STRING" id="1081109.A0A162IUR8"/>
<accession>A0A162IUR8</accession>
<dbReference type="EMBL" id="AZGY01000005">
    <property type="protein sequence ID" value="KZZ98692.1"/>
    <property type="molecule type" value="Genomic_DNA"/>
</dbReference>
<dbReference type="GO" id="GO:0042729">
    <property type="term" value="C:DASH complex"/>
    <property type="evidence" value="ECO:0007669"/>
    <property type="project" value="InterPro"/>
</dbReference>
<keyword evidence="9" id="KW-0493">Microtubule</keyword>
<dbReference type="GO" id="GO:0044732">
    <property type="term" value="C:mitotic spindle pole body"/>
    <property type="evidence" value="ECO:0007669"/>
    <property type="project" value="TreeGrafter"/>
</dbReference>
<feature type="region of interest" description="Disordered" evidence="17">
    <location>
        <begin position="103"/>
        <end position="130"/>
    </location>
</feature>
<evidence type="ECO:0000256" key="10">
    <source>
        <dbReference type="ARBA" id="ARBA00022776"/>
    </source>
</evidence>
<evidence type="ECO:0000313" key="18">
    <source>
        <dbReference type="EMBL" id="KZZ98692.1"/>
    </source>
</evidence>
<evidence type="ECO:0000313" key="19">
    <source>
        <dbReference type="Proteomes" id="UP000078544"/>
    </source>
</evidence>
<protein>
    <recommendedName>
        <fullName evidence="5">DASH complex subunit DAD1</fullName>
    </recommendedName>
    <alternativeName>
        <fullName evidence="16">Outer kinetochore protein DAD1</fullName>
    </alternativeName>
</protein>
<dbReference type="OrthoDB" id="5566853at2759"/>
<dbReference type="GO" id="GO:0051301">
    <property type="term" value="P:cell division"/>
    <property type="evidence" value="ECO:0007669"/>
    <property type="project" value="UniProtKB-KW"/>
</dbReference>
<proteinExistence type="inferred from homology"/>
<dbReference type="Proteomes" id="UP000078544">
    <property type="component" value="Unassembled WGS sequence"/>
</dbReference>
<reference evidence="18 19" key="1">
    <citation type="journal article" date="2016" name="Genome Biol. Evol.">
        <title>Divergent and convergent evolution of fungal pathogenicity.</title>
        <authorList>
            <person name="Shang Y."/>
            <person name="Xiao G."/>
            <person name="Zheng P."/>
            <person name="Cen K."/>
            <person name="Zhan S."/>
            <person name="Wang C."/>
        </authorList>
    </citation>
    <scope>NUCLEOTIDE SEQUENCE [LARGE SCALE GENOMIC DNA]</scope>
    <source>
        <strain evidence="18 19">RCEF 2490</strain>
    </source>
</reference>
<dbReference type="GO" id="GO:0005876">
    <property type="term" value="C:spindle microtubule"/>
    <property type="evidence" value="ECO:0007669"/>
    <property type="project" value="TreeGrafter"/>
</dbReference>
<evidence type="ECO:0000256" key="5">
    <source>
        <dbReference type="ARBA" id="ARBA00020261"/>
    </source>
</evidence>
<keyword evidence="15" id="KW-0137">Centromere</keyword>
<comment type="subcellular location">
    <subcellularLocation>
        <location evidence="3">Chromosome</location>
        <location evidence="3">Centromere</location>
        <location evidence="3">Kinetochore</location>
    </subcellularLocation>
    <subcellularLocation>
        <location evidence="2">Cytoplasm</location>
        <location evidence="2">Cytoskeleton</location>
        <location evidence="2">Spindle</location>
    </subcellularLocation>
    <subcellularLocation>
        <location evidence="1">Nucleus</location>
    </subcellularLocation>
</comment>
<comment type="caution">
    <text evidence="18">The sequence shown here is derived from an EMBL/GenBank/DDBJ whole genome shotgun (WGS) entry which is preliminary data.</text>
</comment>
<keyword evidence="6" id="KW-0158">Chromosome</keyword>
<dbReference type="AlphaFoldDB" id="A0A162IUR8"/>
<evidence type="ECO:0000256" key="11">
    <source>
        <dbReference type="ARBA" id="ARBA00022838"/>
    </source>
</evidence>
<evidence type="ECO:0000256" key="2">
    <source>
        <dbReference type="ARBA" id="ARBA00004186"/>
    </source>
</evidence>
<keyword evidence="10" id="KW-0498">Mitosis</keyword>
<evidence type="ECO:0000256" key="16">
    <source>
        <dbReference type="ARBA" id="ARBA00030566"/>
    </source>
</evidence>
<comment type="similarity">
    <text evidence="4">Belongs to the DASH complex DAD1 family.</text>
</comment>
<dbReference type="GO" id="GO:0051010">
    <property type="term" value="F:microtubule plus-end binding"/>
    <property type="evidence" value="ECO:0007669"/>
    <property type="project" value="TreeGrafter"/>
</dbReference>
<evidence type="ECO:0000256" key="15">
    <source>
        <dbReference type="ARBA" id="ARBA00023328"/>
    </source>
</evidence>
<keyword evidence="7" id="KW-0963">Cytoplasm</keyword>
<dbReference type="Pfam" id="PF08649">
    <property type="entry name" value="DASH_Dad1"/>
    <property type="match status" value="1"/>
</dbReference>
<feature type="compositionally biased region" description="Low complexity" evidence="17">
    <location>
        <begin position="110"/>
        <end position="121"/>
    </location>
</feature>
<organism evidence="18 19">
    <name type="scientific">Moelleriella libera RCEF 2490</name>
    <dbReference type="NCBI Taxonomy" id="1081109"/>
    <lineage>
        <taxon>Eukaryota</taxon>
        <taxon>Fungi</taxon>
        <taxon>Dikarya</taxon>
        <taxon>Ascomycota</taxon>
        <taxon>Pezizomycotina</taxon>
        <taxon>Sordariomycetes</taxon>
        <taxon>Hypocreomycetidae</taxon>
        <taxon>Hypocreales</taxon>
        <taxon>Clavicipitaceae</taxon>
        <taxon>Moelleriella</taxon>
    </lineage>
</organism>
<keyword evidence="13" id="KW-0539">Nucleus</keyword>
<evidence type="ECO:0000256" key="14">
    <source>
        <dbReference type="ARBA" id="ARBA00023306"/>
    </source>
</evidence>
<dbReference type="InterPro" id="IPR013958">
    <property type="entry name" value="DASH_Dad1"/>
</dbReference>
<evidence type="ECO:0000256" key="13">
    <source>
        <dbReference type="ARBA" id="ARBA00023242"/>
    </source>
</evidence>
<evidence type="ECO:0000256" key="1">
    <source>
        <dbReference type="ARBA" id="ARBA00004123"/>
    </source>
</evidence>
<keyword evidence="8" id="KW-0132">Cell division</keyword>
<evidence type="ECO:0000256" key="12">
    <source>
        <dbReference type="ARBA" id="ARBA00023212"/>
    </source>
</evidence>
<evidence type="ECO:0000256" key="4">
    <source>
        <dbReference type="ARBA" id="ARBA00010146"/>
    </source>
</evidence>